<evidence type="ECO:0000313" key="3">
    <source>
        <dbReference type="Proteomes" id="UP001341840"/>
    </source>
</evidence>
<dbReference type="EMBL" id="JASCZI010181475">
    <property type="protein sequence ID" value="MED6183854.1"/>
    <property type="molecule type" value="Genomic_DNA"/>
</dbReference>
<evidence type="ECO:0000256" key="1">
    <source>
        <dbReference type="SAM" id="MobiDB-lite"/>
    </source>
</evidence>
<protein>
    <submittedName>
        <fullName evidence="2">Uncharacterized protein</fullName>
    </submittedName>
</protein>
<dbReference type="Proteomes" id="UP001341840">
    <property type="component" value="Unassembled WGS sequence"/>
</dbReference>
<gene>
    <name evidence="2" type="ORF">PIB30_041709</name>
</gene>
<feature type="region of interest" description="Disordered" evidence="1">
    <location>
        <begin position="1"/>
        <end position="21"/>
    </location>
</feature>
<accession>A0ABU6WEZ8</accession>
<proteinExistence type="predicted"/>
<organism evidence="2 3">
    <name type="scientific">Stylosanthes scabra</name>
    <dbReference type="NCBI Taxonomy" id="79078"/>
    <lineage>
        <taxon>Eukaryota</taxon>
        <taxon>Viridiplantae</taxon>
        <taxon>Streptophyta</taxon>
        <taxon>Embryophyta</taxon>
        <taxon>Tracheophyta</taxon>
        <taxon>Spermatophyta</taxon>
        <taxon>Magnoliopsida</taxon>
        <taxon>eudicotyledons</taxon>
        <taxon>Gunneridae</taxon>
        <taxon>Pentapetalae</taxon>
        <taxon>rosids</taxon>
        <taxon>fabids</taxon>
        <taxon>Fabales</taxon>
        <taxon>Fabaceae</taxon>
        <taxon>Papilionoideae</taxon>
        <taxon>50 kb inversion clade</taxon>
        <taxon>dalbergioids sensu lato</taxon>
        <taxon>Dalbergieae</taxon>
        <taxon>Pterocarpus clade</taxon>
        <taxon>Stylosanthes</taxon>
    </lineage>
</organism>
<sequence>MARNEPCPSAKGKAKAYEPPTRASPWLAALRSQAVANSQLKAPVTPTTNVLTLSLPPKKCPIQKTTSKGISKAAARSFRRRSQRIAAIGRTFFQASEEQEVIPSSNHPTIKKPLRLVVTRSQNQRRTSQQLCWELHRTSSNQPLGAWSLPNSTEDRAIFKCGEDIVRKQQHKNKRGPIFNPYPRPFYFLYYAYV</sequence>
<name>A0ABU6WEZ8_9FABA</name>
<keyword evidence="3" id="KW-1185">Reference proteome</keyword>
<comment type="caution">
    <text evidence="2">The sequence shown here is derived from an EMBL/GenBank/DDBJ whole genome shotgun (WGS) entry which is preliminary data.</text>
</comment>
<reference evidence="2 3" key="1">
    <citation type="journal article" date="2023" name="Plants (Basel)">
        <title>Bridging the Gap: Combining Genomics and Transcriptomics Approaches to Understand Stylosanthes scabra, an Orphan Legume from the Brazilian Caatinga.</title>
        <authorList>
            <person name="Ferreira-Neto J.R.C."/>
            <person name="da Silva M.D."/>
            <person name="Binneck E."/>
            <person name="de Melo N.F."/>
            <person name="da Silva R.H."/>
            <person name="de Melo A.L.T.M."/>
            <person name="Pandolfi V."/>
            <person name="Bustamante F.O."/>
            <person name="Brasileiro-Vidal A.C."/>
            <person name="Benko-Iseppon A.M."/>
        </authorList>
    </citation>
    <scope>NUCLEOTIDE SEQUENCE [LARGE SCALE GENOMIC DNA]</scope>
    <source>
        <tissue evidence="2">Leaves</tissue>
    </source>
</reference>
<evidence type="ECO:0000313" key="2">
    <source>
        <dbReference type="EMBL" id="MED6183854.1"/>
    </source>
</evidence>